<evidence type="ECO:0000313" key="3">
    <source>
        <dbReference type="Proteomes" id="UP000635071"/>
    </source>
</evidence>
<dbReference type="RefSeq" id="WP_188763999.1">
    <property type="nucleotide sequence ID" value="NZ_BMJM01000014.1"/>
</dbReference>
<reference evidence="2" key="2">
    <citation type="submission" date="2020-09" db="EMBL/GenBank/DDBJ databases">
        <authorList>
            <person name="Sun Q."/>
            <person name="Zhou Y."/>
        </authorList>
    </citation>
    <scope>NUCLEOTIDE SEQUENCE</scope>
    <source>
        <strain evidence="2">CGMCC 1.15519</strain>
    </source>
</reference>
<proteinExistence type="predicted"/>
<comment type="caution">
    <text evidence="2">The sequence shown here is derived from an EMBL/GenBank/DDBJ whole genome shotgun (WGS) entry which is preliminary data.</text>
</comment>
<keyword evidence="1" id="KW-0732">Signal</keyword>
<feature type="signal peptide" evidence="1">
    <location>
        <begin position="1"/>
        <end position="23"/>
    </location>
</feature>
<evidence type="ECO:0008006" key="4">
    <source>
        <dbReference type="Google" id="ProtNLM"/>
    </source>
</evidence>
<keyword evidence="3" id="KW-1185">Reference proteome</keyword>
<accession>A0A917EBR9</accession>
<reference evidence="2" key="1">
    <citation type="journal article" date="2014" name="Int. J. Syst. Evol. Microbiol.">
        <title>Complete genome sequence of Corynebacterium casei LMG S-19264T (=DSM 44701T), isolated from a smear-ripened cheese.</title>
        <authorList>
            <consortium name="US DOE Joint Genome Institute (JGI-PGF)"/>
            <person name="Walter F."/>
            <person name="Albersmeier A."/>
            <person name="Kalinowski J."/>
            <person name="Ruckert C."/>
        </authorList>
    </citation>
    <scope>NUCLEOTIDE SEQUENCE</scope>
    <source>
        <strain evidence="2">CGMCC 1.15519</strain>
    </source>
</reference>
<dbReference type="EMBL" id="BMJM01000014">
    <property type="protein sequence ID" value="GGE20572.1"/>
    <property type="molecule type" value="Genomic_DNA"/>
</dbReference>
<evidence type="ECO:0000313" key="2">
    <source>
        <dbReference type="EMBL" id="GGE20572.1"/>
    </source>
</evidence>
<dbReference type="AlphaFoldDB" id="A0A917EBR9"/>
<feature type="chain" id="PRO_5037379697" description="PEP-CTERM sorting domain-containing protein" evidence="1">
    <location>
        <begin position="24"/>
        <end position="278"/>
    </location>
</feature>
<gene>
    <name evidence="2" type="ORF">GCM10011529_29050</name>
</gene>
<sequence length="278" mass="28155">MNISLSSVLLSAALLCQPVVASAASTISTSAYGITSDVKVVGTVGVTVTPKAAVSATGTPAMNVNGGLVSLKTSVDLGDLLSLRLGTGIITTGAKADNASLGVDTLNMGSSTVNDLGINLGTVLPLIGLNATTVTSVTSIKLINNIATLTGKSVLSNLALSLLGPVPIFTLGANAEVAPNFVAYDFLGVKLILNEQIATRSGNTLGLTTNALRLQLSNYAVGAKLLTGSVTVGQSHAEVFIDTLGPIPEPAVWLQMIAGFGLTGLVVRRRRTTMLLAA</sequence>
<evidence type="ECO:0000256" key="1">
    <source>
        <dbReference type="SAM" id="SignalP"/>
    </source>
</evidence>
<protein>
    <recommendedName>
        <fullName evidence="4">PEP-CTERM sorting domain-containing protein</fullName>
    </recommendedName>
</protein>
<organism evidence="2 3">
    <name type="scientific">Sandarakinorhabdus glacialis</name>
    <dbReference type="NCBI Taxonomy" id="1614636"/>
    <lineage>
        <taxon>Bacteria</taxon>
        <taxon>Pseudomonadati</taxon>
        <taxon>Pseudomonadota</taxon>
        <taxon>Alphaproteobacteria</taxon>
        <taxon>Sphingomonadales</taxon>
        <taxon>Sphingosinicellaceae</taxon>
        <taxon>Sandarakinorhabdus</taxon>
    </lineage>
</organism>
<dbReference type="Proteomes" id="UP000635071">
    <property type="component" value="Unassembled WGS sequence"/>
</dbReference>
<name>A0A917EBR9_9SPHN</name>
<dbReference type="NCBIfam" id="NF035944">
    <property type="entry name" value="PEPxxWA-CTERM"/>
    <property type="match status" value="1"/>
</dbReference>